<dbReference type="EMBL" id="VDFW01000006">
    <property type="protein sequence ID" value="TNC27297.1"/>
    <property type="molecule type" value="Genomic_DNA"/>
</dbReference>
<organism evidence="3 4">
    <name type="scientific">Amycolatopsis alkalitolerans</name>
    <dbReference type="NCBI Taxonomy" id="2547244"/>
    <lineage>
        <taxon>Bacteria</taxon>
        <taxon>Bacillati</taxon>
        <taxon>Actinomycetota</taxon>
        <taxon>Actinomycetes</taxon>
        <taxon>Pseudonocardiales</taxon>
        <taxon>Pseudonocardiaceae</taxon>
        <taxon>Amycolatopsis</taxon>
    </lineage>
</organism>
<evidence type="ECO:0000313" key="4">
    <source>
        <dbReference type="Proteomes" id="UP000305546"/>
    </source>
</evidence>
<reference evidence="3 4" key="1">
    <citation type="submission" date="2019-06" db="EMBL/GenBank/DDBJ databases">
        <title>Amycolatopsis alkalitolerans sp. nov., isolated from Gastrodia elata Blume.</title>
        <authorList>
            <person name="Narsing Rao M.P."/>
            <person name="Li W.J."/>
        </authorList>
    </citation>
    <scope>NUCLEOTIDE SEQUENCE [LARGE SCALE GENOMIC DNA]</scope>
    <source>
        <strain evidence="3 4">SYSUP0005</strain>
    </source>
</reference>
<dbReference type="Proteomes" id="UP000305546">
    <property type="component" value="Unassembled WGS sequence"/>
</dbReference>
<feature type="region of interest" description="Disordered" evidence="1">
    <location>
        <begin position="19"/>
        <end position="46"/>
    </location>
</feature>
<keyword evidence="4" id="KW-1185">Reference proteome</keyword>
<evidence type="ECO:0000313" key="3">
    <source>
        <dbReference type="EMBL" id="TNC27297.1"/>
    </source>
</evidence>
<accession>A0A5C4M3X8</accession>
<proteinExistence type="predicted"/>
<evidence type="ECO:0000259" key="2">
    <source>
        <dbReference type="Pfam" id="PF09449"/>
    </source>
</evidence>
<dbReference type="Pfam" id="PF09449">
    <property type="entry name" value="DUF2020"/>
    <property type="match status" value="1"/>
</dbReference>
<sequence>MRRLVLALGTIAVVATGCSQPPPAPSPSPAPPAPAQPLPDPRPAGTGPCPYLATSFVADANGQHVSKVQTSGGQPPSCFFYALNGKLQLTVQVYVGEAGVAKALVDKAAPMTSSNPANEPAGWRGGYERTDTGAVYAVSKAGAAVVVTTNQKQTVKARTVAKQTISALGL</sequence>
<dbReference type="Gene3D" id="3.40.1000.10">
    <property type="entry name" value="Mog1/PsbP, alpha/beta/alpha sandwich"/>
    <property type="match status" value="1"/>
</dbReference>
<dbReference type="InterPro" id="IPR016123">
    <property type="entry name" value="Mog1/PsbP_a/b/a-sand"/>
</dbReference>
<dbReference type="SUPFAM" id="SSF55724">
    <property type="entry name" value="Mog1p/PsbP-like"/>
    <property type="match status" value="1"/>
</dbReference>
<feature type="domain" description="DUF2020" evidence="2">
    <location>
        <begin position="34"/>
        <end position="170"/>
    </location>
</feature>
<name>A0A5C4M3X8_9PSEU</name>
<dbReference type="PROSITE" id="PS51257">
    <property type="entry name" value="PROKAR_LIPOPROTEIN"/>
    <property type="match status" value="1"/>
</dbReference>
<protein>
    <submittedName>
        <fullName evidence="3">DUF2020 domain-containing protein</fullName>
    </submittedName>
</protein>
<dbReference type="OrthoDB" id="4774058at2"/>
<dbReference type="InterPro" id="IPR018567">
    <property type="entry name" value="DUF2020"/>
</dbReference>
<dbReference type="RefSeq" id="WP_139096259.1">
    <property type="nucleotide sequence ID" value="NZ_VDFW01000006.1"/>
</dbReference>
<feature type="compositionally biased region" description="Pro residues" evidence="1">
    <location>
        <begin position="20"/>
        <end position="42"/>
    </location>
</feature>
<dbReference type="AlphaFoldDB" id="A0A5C4M3X8"/>
<comment type="caution">
    <text evidence="3">The sequence shown here is derived from an EMBL/GenBank/DDBJ whole genome shotgun (WGS) entry which is preliminary data.</text>
</comment>
<evidence type="ECO:0000256" key="1">
    <source>
        <dbReference type="SAM" id="MobiDB-lite"/>
    </source>
</evidence>
<gene>
    <name evidence="3" type="ORF">FG385_09435</name>
</gene>